<evidence type="ECO:0000313" key="6">
    <source>
        <dbReference type="EMBL" id="MDF8334781.1"/>
    </source>
</evidence>
<evidence type="ECO:0000259" key="5">
    <source>
        <dbReference type="PROSITE" id="PS51898"/>
    </source>
</evidence>
<accession>A0ABT6CLI7</accession>
<dbReference type="SUPFAM" id="SSF56349">
    <property type="entry name" value="DNA breaking-rejoining enzymes"/>
    <property type="match status" value="1"/>
</dbReference>
<dbReference type="PANTHER" id="PTHR30349:SF64">
    <property type="entry name" value="PROPHAGE INTEGRASE INTD-RELATED"/>
    <property type="match status" value="1"/>
</dbReference>
<dbReference type="InterPro" id="IPR050090">
    <property type="entry name" value="Tyrosine_recombinase_XerCD"/>
</dbReference>
<reference evidence="6 7" key="1">
    <citation type="submission" date="2023-03" db="EMBL/GenBank/DDBJ databases">
        <title>Novosphingobium cyanobacteriorum sp. nov., isolated from a eutrophic reservoir during the Microcystis bloom period.</title>
        <authorList>
            <person name="Kang M."/>
            <person name="Le V."/>
            <person name="Ko S.-R."/>
            <person name="Lee S.-A."/>
            <person name="Ahn C.-Y."/>
        </authorList>
    </citation>
    <scope>NUCLEOTIDE SEQUENCE [LARGE SCALE GENOMIC DNA]</scope>
    <source>
        <strain evidence="6 7">HBC54</strain>
    </source>
</reference>
<dbReference type="InterPro" id="IPR011010">
    <property type="entry name" value="DNA_brk_join_enz"/>
</dbReference>
<keyword evidence="2" id="KW-0229">DNA integration</keyword>
<gene>
    <name evidence="6" type="ORF">POM99_16345</name>
</gene>
<dbReference type="InterPro" id="IPR013762">
    <property type="entry name" value="Integrase-like_cat_sf"/>
</dbReference>
<feature type="domain" description="Tyr recombinase" evidence="5">
    <location>
        <begin position="212"/>
        <end position="383"/>
    </location>
</feature>
<organism evidence="6 7">
    <name type="scientific">Novosphingobium cyanobacteriorum</name>
    <dbReference type="NCBI Taxonomy" id="3024215"/>
    <lineage>
        <taxon>Bacteria</taxon>
        <taxon>Pseudomonadati</taxon>
        <taxon>Pseudomonadota</taxon>
        <taxon>Alphaproteobacteria</taxon>
        <taxon>Sphingomonadales</taxon>
        <taxon>Sphingomonadaceae</taxon>
        <taxon>Novosphingobium</taxon>
    </lineage>
</organism>
<comment type="similarity">
    <text evidence="1">Belongs to the 'phage' integrase family.</text>
</comment>
<dbReference type="PANTHER" id="PTHR30349">
    <property type="entry name" value="PHAGE INTEGRASE-RELATED"/>
    <property type="match status" value="1"/>
</dbReference>
<dbReference type="Proteomes" id="UP001222770">
    <property type="component" value="Unassembled WGS sequence"/>
</dbReference>
<evidence type="ECO:0000256" key="1">
    <source>
        <dbReference type="ARBA" id="ARBA00008857"/>
    </source>
</evidence>
<dbReference type="Gene3D" id="3.30.160.390">
    <property type="entry name" value="Integrase, DNA-binding domain"/>
    <property type="match status" value="1"/>
</dbReference>
<evidence type="ECO:0000256" key="2">
    <source>
        <dbReference type="ARBA" id="ARBA00022908"/>
    </source>
</evidence>
<dbReference type="RefSeq" id="WP_277279554.1">
    <property type="nucleotide sequence ID" value="NZ_JAROCY010000016.1"/>
</dbReference>
<dbReference type="CDD" id="cd00796">
    <property type="entry name" value="INT_Rci_Hp1_C"/>
    <property type="match status" value="1"/>
</dbReference>
<evidence type="ECO:0000313" key="7">
    <source>
        <dbReference type="Proteomes" id="UP001222770"/>
    </source>
</evidence>
<comment type="caution">
    <text evidence="6">The sequence shown here is derived from an EMBL/GenBank/DDBJ whole genome shotgun (WGS) entry which is preliminary data.</text>
</comment>
<evidence type="ECO:0000256" key="3">
    <source>
        <dbReference type="ARBA" id="ARBA00023125"/>
    </source>
</evidence>
<keyword evidence="4" id="KW-0233">DNA recombination</keyword>
<dbReference type="Pfam" id="PF00589">
    <property type="entry name" value="Phage_integrase"/>
    <property type="match status" value="1"/>
</dbReference>
<sequence length="395" mass="44562">MTAHSLARIVAEELATVGIVGFKGTGRWGSPRRTVWSTTLPGFGVRHYSTGRRVYIVQTAMGGRLRTMTLGNANLFTDAEATDVARRILLRAQNGENPADTAKRIKASPRFDVFLEEFWKKVAVQWKPLTRYTNDCYRRLYLDDAFPKRFADEITHAEVVKWFARVSNTGGPGAGNRTLEILRTMMNKAEAWGYREECSNPCQGIRPNRRRKYECFLSNDELARLGAALEDLKRDYPAQATAILVLALTGCRRSEILGLTWGEVKGRRLLLHNSKTGPRTVWVGEEVRALIDALPRHPKHNRVFWSGDLDTLKNSVDYHFRLTKNKVGLPHVRLHDLRHSFASHAAAMSETLPMIGKLLGHAKIGSTARYAHLDDRQILQAVDKVGLLLDLYFSG</sequence>
<keyword evidence="7" id="KW-1185">Reference proteome</keyword>
<dbReference type="InterPro" id="IPR038488">
    <property type="entry name" value="Integrase_DNA-bd_sf"/>
</dbReference>
<protein>
    <submittedName>
        <fullName evidence="6">Tyrosine-type recombinase/integrase</fullName>
    </submittedName>
</protein>
<dbReference type="Gene3D" id="1.10.443.10">
    <property type="entry name" value="Intergrase catalytic core"/>
    <property type="match status" value="1"/>
</dbReference>
<dbReference type="PROSITE" id="PS51898">
    <property type="entry name" value="TYR_RECOMBINASE"/>
    <property type="match status" value="1"/>
</dbReference>
<dbReference type="EMBL" id="JAROCY010000016">
    <property type="protein sequence ID" value="MDF8334781.1"/>
    <property type="molecule type" value="Genomic_DNA"/>
</dbReference>
<keyword evidence="3" id="KW-0238">DNA-binding</keyword>
<name>A0ABT6CLI7_9SPHN</name>
<dbReference type="Gene3D" id="1.10.150.130">
    <property type="match status" value="1"/>
</dbReference>
<dbReference type="InterPro" id="IPR010998">
    <property type="entry name" value="Integrase_recombinase_N"/>
</dbReference>
<dbReference type="InterPro" id="IPR002104">
    <property type="entry name" value="Integrase_catalytic"/>
</dbReference>
<evidence type="ECO:0000256" key="4">
    <source>
        <dbReference type="ARBA" id="ARBA00023172"/>
    </source>
</evidence>
<proteinExistence type="inferred from homology"/>